<organism evidence="3 4">
    <name type="scientific">Fusarium austroafricanum</name>
    <dbReference type="NCBI Taxonomy" id="2364996"/>
    <lineage>
        <taxon>Eukaryota</taxon>
        <taxon>Fungi</taxon>
        <taxon>Dikarya</taxon>
        <taxon>Ascomycota</taxon>
        <taxon>Pezizomycotina</taxon>
        <taxon>Sordariomycetes</taxon>
        <taxon>Hypocreomycetidae</taxon>
        <taxon>Hypocreales</taxon>
        <taxon>Nectriaceae</taxon>
        <taxon>Fusarium</taxon>
        <taxon>Fusarium concolor species complex</taxon>
    </lineage>
</organism>
<evidence type="ECO:0000259" key="2">
    <source>
        <dbReference type="Pfam" id="PF06985"/>
    </source>
</evidence>
<reference evidence="3" key="1">
    <citation type="submission" date="2020-01" db="EMBL/GenBank/DDBJ databases">
        <title>Identification and distribution of gene clusters putatively required for synthesis of sphingolipid metabolism inhibitors in phylogenetically diverse species of the filamentous fungus Fusarium.</title>
        <authorList>
            <person name="Kim H.-S."/>
            <person name="Busman M."/>
            <person name="Brown D.W."/>
            <person name="Divon H."/>
            <person name="Uhlig S."/>
            <person name="Proctor R.H."/>
        </authorList>
    </citation>
    <scope>NUCLEOTIDE SEQUENCE</scope>
    <source>
        <strain evidence="3">NRRL 53441</strain>
    </source>
</reference>
<dbReference type="PANTHER" id="PTHR33112:SF12">
    <property type="entry name" value="HETEROKARYON INCOMPATIBILITY DOMAIN-CONTAINING PROTEIN"/>
    <property type="match status" value="1"/>
</dbReference>
<dbReference type="OrthoDB" id="2958217at2759"/>
<gene>
    <name evidence="3" type="ORF">F53441_7273</name>
</gene>
<sequence length="864" mass="99466">MSNALCERCKSLNLSIAKFRIKDKNGDENNRSPELTSSRCYYGTVTQIRDSAENCKLCELIADTVRDANVPHMDEVACYLHWEMDGRTSARPLVGHKGNRTRRLRVCWSDSRLKSCEAYVMLAAPPKYDKSDVDYPGLLNDETQFLGRRIGSSHNKKNLVREFLRLCETCHDERCTAKLGIEDPFRDTLNEPYFGVIDIENESLVPLPYTDDGVELCFEAYATVSYVWGSGHSRQHATRISNIQSRRKSGGLSAVVRSLPKSLRQSIDLIHQLGIRYIWIDALCIVQDSRHSWNLNARAMHLIYGNSVLTICAADGTDANAGLLALDDNHKTRQMVVNYGPGVCLMLHRPAETSIETTQWNRRAWTFQERLLSKRCLIFTEGRIFFQCRSTGMSEDVFSDRLGRGWSLDLVRAPLQMLSQLKVRAMWFYAHCVALYTIRDLYEPFDILAAFSGMCKLMEKTIRAPFAFGLPTSHFDLALLWQPVGRSALLKEANVSSDPKYKDMRFPSWSWCGWNSQGAIYNSEMVGGCLADVRTWILNHTWIDWHIRDGYGTLRRVWDTRHSGGDESEDVRWRGYETVTAREKADDDRNEEETDTSNDNLSSSSDFEEKSTAMRSQRRRSMTESSRRLSLSLKSKSKAIRKLQKQLSVRFSSQTDKFGRTYLGLSTLPKVSTDLSPEFTLTLPEDPYNVLTTETTQTSIPSSSIEEFPDQPFLQFFTWRTEFHVIRRETQSSLDLRQRPDGPEGAQTEPAQYLCRCEISDRRGDKCGSVVVDSEWLRNKESERQTMFEFIAISDAKDFTHEEFPDWTYYIAKERIESEWDLYFVLLVEFYPEEGIYRRVALGKVFKAAFTHLVDKEWKEIILS</sequence>
<name>A0A8H4P627_9HYPO</name>
<proteinExistence type="predicted"/>
<dbReference type="AlphaFoldDB" id="A0A8H4P627"/>
<evidence type="ECO:0000313" key="4">
    <source>
        <dbReference type="Proteomes" id="UP000605986"/>
    </source>
</evidence>
<keyword evidence="4" id="KW-1185">Reference proteome</keyword>
<evidence type="ECO:0000256" key="1">
    <source>
        <dbReference type="SAM" id="MobiDB-lite"/>
    </source>
</evidence>
<protein>
    <submittedName>
        <fullName evidence="3">HET-domain-containing protein</fullName>
    </submittedName>
</protein>
<evidence type="ECO:0000313" key="3">
    <source>
        <dbReference type="EMBL" id="KAF4449462.1"/>
    </source>
</evidence>
<accession>A0A8H4P627</accession>
<comment type="caution">
    <text evidence="3">The sequence shown here is derived from an EMBL/GenBank/DDBJ whole genome shotgun (WGS) entry which is preliminary data.</text>
</comment>
<dbReference type="Pfam" id="PF06985">
    <property type="entry name" value="HET"/>
    <property type="match status" value="1"/>
</dbReference>
<dbReference type="EMBL" id="JAADJG010000285">
    <property type="protein sequence ID" value="KAF4449462.1"/>
    <property type="molecule type" value="Genomic_DNA"/>
</dbReference>
<dbReference type="PANTHER" id="PTHR33112">
    <property type="entry name" value="DOMAIN PROTEIN, PUTATIVE-RELATED"/>
    <property type="match status" value="1"/>
</dbReference>
<dbReference type="InterPro" id="IPR010730">
    <property type="entry name" value="HET"/>
</dbReference>
<feature type="domain" description="Heterokaryon incompatibility" evidence="2">
    <location>
        <begin position="221"/>
        <end position="369"/>
    </location>
</feature>
<dbReference type="Proteomes" id="UP000605986">
    <property type="component" value="Unassembled WGS sequence"/>
</dbReference>
<feature type="region of interest" description="Disordered" evidence="1">
    <location>
        <begin position="581"/>
        <end position="633"/>
    </location>
</feature>